<reference evidence="5 6" key="1">
    <citation type="submission" date="2019-03" db="EMBL/GenBank/DDBJ databases">
        <title>Genomic Encyclopedia of Type Strains, Phase IV (KMG-IV): sequencing the most valuable type-strain genomes for metagenomic binning, comparative biology and taxonomic classification.</title>
        <authorList>
            <person name="Goeker M."/>
        </authorList>
    </citation>
    <scope>NUCLEOTIDE SEQUENCE [LARGE SCALE GENOMIC DNA]</scope>
    <source>
        <strain evidence="5 6">DSM 15505</strain>
    </source>
</reference>
<evidence type="ECO:0000256" key="2">
    <source>
        <dbReference type="ARBA" id="ARBA00022840"/>
    </source>
</evidence>
<evidence type="ECO:0000259" key="4">
    <source>
        <dbReference type="Pfam" id="PF13538"/>
    </source>
</evidence>
<dbReference type="InterPro" id="IPR027417">
    <property type="entry name" value="P-loop_NTPase"/>
</dbReference>
<evidence type="ECO:0000256" key="1">
    <source>
        <dbReference type="ARBA" id="ARBA00022741"/>
    </source>
</evidence>
<proteinExistence type="predicted"/>
<name>A0A4R7K3A9_9GAMM</name>
<dbReference type="OrthoDB" id="9803432at2"/>
<protein>
    <submittedName>
        <fullName evidence="5">ATP-dependent exoDNAse (Exonuclease V) alpha subunit</fullName>
    </submittedName>
</protein>
<evidence type="ECO:0000256" key="3">
    <source>
        <dbReference type="SAM" id="Coils"/>
    </source>
</evidence>
<dbReference type="GO" id="GO:0004527">
    <property type="term" value="F:exonuclease activity"/>
    <property type="evidence" value="ECO:0007669"/>
    <property type="project" value="UniProtKB-KW"/>
</dbReference>
<gene>
    <name evidence="5" type="ORF">DES49_0678</name>
</gene>
<dbReference type="SUPFAM" id="SSF52540">
    <property type="entry name" value="P-loop containing nucleoside triphosphate hydrolases"/>
    <property type="match status" value="1"/>
</dbReference>
<organism evidence="5 6">
    <name type="scientific">Halospina denitrificans</name>
    <dbReference type="NCBI Taxonomy" id="332522"/>
    <lineage>
        <taxon>Bacteria</taxon>
        <taxon>Pseudomonadati</taxon>
        <taxon>Pseudomonadota</taxon>
        <taxon>Gammaproteobacteria</taxon>
        <taxon>Halospina</taxon>
    </lineage>
</organism>
<feature type="coiled-coil region" evidence="3">
    <location>
        <begin position="564"/>
        <end position="595"/>
    </location>
</feature>
<evidence type="ECO:0000313" key="5">
    <source>
        <dbReference type="EMBL" id="TDT44567.1"/>
    </source>
</evidence>
<keyword evidence="3" id="KW-0175">Coiled coil</keyword>
<dbReference type="Gene3D" id="2.30.30.940">
    <property type="match status" value="1"/>
</dbReference>
<accession>A0A4R7K3A9</accession>
<dbReference type="Proteomes" id="UP000295830">
    <property type="component" value="Unassembled WGS sequence"/>
</dbReference>
<dbReference type="CDD" id="cd18809">
    <property type="entry name" value="SF1_C_RecD"/>
    <property type="match status" value="1"/>
</dbReference>
<keyword evidence="2" id="KW-0067">ATP-binding</keyword>
<dbReference type="InterPro" id="IPR027785">
    <property type="entry name" value="UvrD-like_helicase_C"/>
</dbReference>
<keyword evidence="5" id="KW-0540">Nuclease</keyword>
<dbReference type="Gene3D" id="3.40.50.300">
    <property type="entry name" value="P-loop containing nucleotide triphosphate hydrolases"/>
    <property type="match status" value="2"/>
</dbReference>
<dbReference type="CDD" id="cd17933">
    <property type="entry name" value="DEXSc_RecD-like"/>
    <property type="match status" value="1"/>
</dbReference>
<dbReference type="GO" id="GO:0003678">
    <property type="term" value="F:DNA helicase activity"/>
    <property type="evidence" value="ECO:0007669"/>
    <property type="project" value="UniProtKB-ARBA"/>
</dbReference>
<sequence>MTTHMTLRLAWHNDGWNGRICQNPAQNTYCVGCASYPGELIREQRDLEWEKRNAGKKFNELDRPPPCMYSASAFAEEGCEILADPPDFFNDDTETRYWEIPPATACTWPYEAMYNKEGVKKSGGGFDYDKRLEHAEAHFQSFEPNKSLVFYYANYSNPLSDDENRVYVLVGVARIKEIAPTIFYDNCSERTLEKYKGFVWQRGITSHYPEQGLRLPYHRYLDQPDILQQFAAYPENTWLCKYATKPVSDDEALGLLEQLLESARIVRDDVQDDSENWDQRIQWLESLIAELWISRGAFPGMPGILEYLGLEEAISGFRAMVESGDEQKAFSEVSDFLAGHIDYVTAFHPHEDELEEIRRTIALEHDDNLPLMLNVLSRVALNKDQLEAILSEDRFKNGISAELKDLEANPYLLSEQYTGSDGGDVIRWSMVDRGMLPSPELSGTPLFKKNSKERIRALLLETIRGNTQQTFMPASVLIDQVNKRILAQPEWKQNLITNKYLGVDKEFYDGAIYQRTEDGVVYLYALENWDNERKVEKELSQLLTASDINLPRPIGNDFWKKVLFQEESSLAANAREEYEEAIAQQIKACQRIINKRFVAVTGGAGTGKSTVIKALIKAIYKLYGEGSSVAVVAPTGKATDRIRRLLTEDGLNPVFTSTIHSILAKYGWLNPNMTFRSSGGKRLGDYSTVIIDESSMIDLSLMSALFRALDWGAVSRLILVGDAAQLPPIGVGKLYADIVSHLRAHYPDHLVELTSNLRQLESRVSGKGHGILSLANLFINDAVRGDREENEAASVEREQMIMKLHEGGEIDEDLDVVYWSDAEALQETLINRVTRDLTTEDNQDKTDAQKWGHALKDNINCFQILSPVRGELYGTESINQNVQAFKSQYWLKKGAVDGITLFDKVIQFVNRPSSRALRGFDFITRQKRADIEIFNGEIGTVVPIGKWSKIKAPNYKVTEFAVQFSGKEFISVNYTGRASDKPEANLELAYAISVHKAQGSEFDHVYFVLPKSSHSAQYMELVYTALTRATRKCTVFVEQDVSTVVNAMRPEQSALSTINSSLFEFQPVKEAIINRTDWYEAGKIHQALTGDMVRSKSEVIIANMLHERDITFWYEKPLKAADGTMYLPDFTLQVGGEEYYWEHLGLLSQPEYEEHWKEKESWYEQHFPDRLYTTEEGESLSNDAEAVIQEILGMK</sequence>
<dbReference type="InterPro" id="IPR050534">
    <property type="entry name" value="Coronavir_polyprotein_1ab"/>
</dbReference>
<comment type="caution">
    <text evidence="5">The sequence shown here is derived from an EMBL/GenBank/DDBJ whole genome shotgun (WGS) entry which is preliminary data.</text>
</comment>
<dbReference type="Pfam" id="PF13245">
    <property type="entry name" value="AAA_19"/>
    <property type="match status" value="1"/>
</dbReference>
<dbReference type="RefSeq" id="WP_133734939.1">
    <property type="nucleotide sequence ID" value="NZ_SOAX01000001.1"/>
</dbReference>
<dbReference type="PANTHER" id="PTHR43788">
    <property type="entry name" value="DNA2/NAM7 HELICASE FAMILY MEMBER"/>
    <property type="match status" value="1"/>
</dbReference>
<keyword evidence="6" id="KW-1185">Reference proteome</keyword>
<dbReference type="GO" id="GO:0005524">
    <property type="term" value="F:ATP binding"/>
    <property type="evidence" value="ECO:0007669"/>
    <property type="project" value="UniProtKB-KW"/>
</dbReference>
<dbReference type="Pfam" id="PF13538">
    <property type="entry name" value="UvrD_C_2"/>
    <property type="match status" value="1"/>
</dbReference>
<keyword evidence="1" id="KW-0547">Nucleotide-binding</keyword>
<keyword evidence="5" id="KW-0378">Hydrolase</keyword>
<dbReference type="PANTHER" id="PTHR43788:SF6">
    <property type="entry name" value="DNA HELICASE B"/>
    <property type="match status" value="1"/>
</dbReference>
<evidence type="ECO:0000313" key="6">
    <source>
        <dbReference type="Proteomes" id="UP000295830"/>
    </source>
</evidence>
<dbReference type="AlphaFoldDB" id="A0A4R7K3A9"/>
<feature type="domain" description="UvrD-like helicase C-terminal" evidence="4">
    <location>
        <begin position="988"/>
        <end position="1035"/>
    </location>
</feature>
<keyword evidence="5" id="KW-0269">Exonuclease</keyword>
<dbReference type="EMBL" id="SOAX01000001">
    <property type="protein sequence ID" value="TDT44567.1"/>
    <property type="molecule type" value="Genomic_DNA"/>
</dbReference>